<dbReference type="eggNOG" id="COG3797">
    <property type="taxonomic scope" value="Bacteria"/>
</dbReference>
<gene>
    <name evidence="1" type="ordered locus">ACP_0507</name>
</gene>
<organism evidence="1 2">
    <name type="scientific">Acidobacterium capsulatum (strain ATCC 51196 / DSM 11244 / BCRC 80197 / JCM 7670 / NBRC 15755 / NCIMB 13165 / 161)</name>
    <dbReference type="NCBI Taxonomy" id="240015"/>
    <lineage>
        <taxon>Bacteria</taxon>
        <taxon>Pseudomonadati</taxon>
        <taxon>Acidobacteriota</taxon>
        <taxon>Terriglobia</taxon>
        <taxon>Terriglobales</taxon>
        <taxon>Acidobacteriaceae</taxon>
        <taxon>Acidobacterium</taxon>
    </lineage>
</organism>
<dbReference type="PIRSF" id="PIRSF008502">
    <property type="entry name" value="UCP008502"/>
    <property type="match status" value="1"/>
</dbReference>
<dbReference type="Gene3D" id="3.30.70.1280">
    <property type="entry name" value="SP0830-like domains"/>
    <property type="match status" value="1"/>
</dbReference>
<dbReference type="RefSeq" id="WP_012680898.1">
    <property type="nucleotide sequence ID" value="NC_012483.1"/>
</dbReference>
<keyword evidence="2" id="KW-1185">Reference proteome</keyword>
<dbReference type="AlphaFoldDB" id="C1F107"/>
<evidence type="ECO:0000313" key="1">
    <source>
        <dbReference type="EMBL" id="ACO32118.1"/>
    </source>
</evidence>
<dbReference type="SUPFAM" id="SSF160379">
    <property type="entry name" value="SP0830-like"/>
    <property type="match status" value="1"/>
</dbReference>
<dbReference type="KEGG" id="aca:ACP_0507"/>
<dbReference type="PANTHER" id="PTHR36439">
    <property type="entry name" value="BLL4334 PROTEIN"/>
    <property type="match status" value="1"/>
</dbReference>
<dbReference type="InParanoid" id="C1F107"/>
<dbReference type="HOGENOM" id="CLU_106303_2_0_0"/>
<reference evidence="1 2" key="1">
    <citation type="journal article" date="2009" name="Appl. Environ. Microbiol.">
        <title>Three genomes from the phylum Acidobacteria provide insight into the lifestyles of these microorganisms in soils.</title>
        <authorList>
            <person name="Ward N.L."/>
            <person name="Challacombe J.F."/>
            <person name="Janssen P.H."/>
            <person name="Henrissat B."/>
            <person name="Coutinho P.M."/>
            <person name="Wu M."/>
            <person name="Xie G."/>
            <person name="Haft D.H."/>
            <person name="Sait M."/>
            <person name="Badger J."/>
            <person name="Barabote R.D."/>
            <person name="Bradley B."/>
            <person name="Brettin T.S."/>
            <person name="Brinkac L.M."/>
            <person name="Bruce D."/>
            <person name="Creasy T."/>
            <person name="Daugherty S.C."/>
            <person name="Davidsen T.M."/>
            <person name="DeBoy R.T."/>
            <person name="Detter J.C."/>
            <person name="Dodson R.J."/>
            <person name="Durkin A.S."/>
            <person name="Ganapathy A."/>
            <person name="Gwinn-Giglio M."/>
            <person name="Han C.S."/>
            <person name="Khouri H."/>
            <person name="Kiss H."/>
            <person name="Kothari S.P."/>
            <person name="Madupu R."/>
            <person name="Nelson K.E."/>
            <person name="Nelson W.C."/>
            <person name="Paulsen I."/>
            <person name="Penn K."/>
            <person name="Ren Q."/>
            <person name="Rosovitz M.J."/>
            <person name="Selengut J.D."/>
            <person name="Shrivastava S."/>
            <person name="Sullivan S.A."/>
            <person name="Tapia R."/>
            <person name="Thompson L.S."/>
            <person name="Watkins K.L."/>
            <person name="Yang Q."/>
            <person name="Yu C."/>
            <person name="Zafar N."/>
            <person name="Zhou L."/>
            <person name="Kuske C.R."/>
        </authorList>
    </citation>
    <scope>NUCLEOTIDE SEQUENCE [LARGE SCALE GENOMIC DNA]</scope>
    <source>
        <strain evidence="2">ATCC 51196 / DSM 11244 / BCRC 80197 / JCM 7670 / NBRC 15755 / NCIMB 13165 / 161</strain>
    </source>
</reference>
<evidence type="ECO:0008006" key="3">
    <source>
        <dbReference type="Google" id="ProtNLM"/>
    </source>
</evidence>
<dbReference type="STRING" id="240015.ACP_0507"/>
<dbReference type="PANTHER" id="PTHR36439:SF1">
    <property type="entry name" value="DUF1697 DOMAIN-CONTAINING PROTEIN"/>
    <property type="match status" value="1"/>
</dbReference>
<dbReference type="InterPro" id="IPR012545">
    <property type="entry name" value="DUF1697"/>
</dbReference>
<dbReference type="Pfam" id="PF08002">
    <property type="entry name" value="DUF1697"/>
    <property type="match status" value="1"/>
</dbReference>
<sequence>MESLMTAYIALLRAVNLGPTNKLPMPELKAMCERLGFADVKTYIASGNVVFTTKKTGAQVKAGLEAELAKFAGKPVGVIVRTAEEMAGVLAANPFHGKPGNWSVAIFLDEPPPTDALDTVTHRNREELALGRREIYVFYADGIGDAKLKIPAGKNGTMRNMNTIAKLAEMGRAAHESERG</sequence>
<name>C1F107_ACIC5</name>
<evidence type="ECO:0000313" key="2">
    <source>
        <dbReference type="Proteomes" id="UP000002207"/>
    </source>
</evidence>
<protein>
    <recommendedName>
        <fullName evidence="3">DUF1697 domain-containing protein</fullName>
    </recommendedName>
</protein>
<dbReference type="Proteomes" id="UP000002207">
    <property type="component" value="Chromosome"/>
</dbReference>
<proteinExistence type="predicted"/>
<accession>C1F107</accession>
<dbReference type="EMBL" id="CP001472">
    <property type="protein sequence ID" value="ACO32118.1"/>
    <property type="molecule type" value="Genomic_DNA"/>
</dbReference>